<evidence type="ECO:0000256" key="1">
    <source>
        <dbReference type="SAM" id="MobiDB-lite"/>
    </source>
</evidence>
<protein>
    <submittedName>
        <fullName evidence="2">Uncharacterized protein</fullName>
    </submittedName>
</protein>
<reference evidence="2 3" key="1">
    <citation type="submission" date="2022-02" db="EMBL/GenBank/DDBJ databases">
        <title>Paenibacillus sp. MBLB1776 Whole Genome Shotgun Sequencing.</title>
        <authorList>
            <person name="Hwang C.Y."/>
            <person name="Cho E.-S."/>
            <person name="Seo M.-J."/>
        </authorList>
    </citation>
    <scope>NUCLEOTIDE SEQUENCE [LARGE SCALE GENOMIC DNA]</scope>
    <source>
        <strain evidence="2 3">MBLB1776</strain>
    </source>
</reference>
<feature type="region of interest" description="Disordered" evidence="1">
    <location>
        <begin position="43"/>
        <end position="63"/>
    </location>
</feature>
<gene>
    <name evidence="2" type="ORF">MJA45_21865</name>
</gene>
<sequence>MESEEKQVCPWCHTEIVWDPELGPEEECPHCFNELGAYRSVTFGAPAEEEDEEELDAAPVGELDDLDELEEEYRDEYSEKVEQVIDGQEEAPECTNCRELMLLAGQRTTGKEAWSPLVPEAVGKPLLAALEENVYVCPSCFKTESYLTEKARLALLKAVKD</sequence>
<dbReference type="Proteomes" id="UP001305702">
    <property type="component" value="Chromosome"/>
</dbReference>
<evidence type="ECO:0000313" key="2">
    <source>
        <dbReference type="EMBL" id="WNQ10245.1"/>
    </source>
</evidence>
<dbReference type="RefSeq" id="WP_315604019.1">
    <property type="nucleotide sequence ID" value="NZ_CP130318.1"/>
</dbReference>
<keyword evidence="3" id="KW-1185">Reference proteome</keyword>
<feature type="compositionally biased region" description="Acidic residues" evidence="1">
    <location>
        <begin position="47"/>
        <end position="63"/>
    </location>
</feature>
<accession>A0AA96LBL8</accession>
<name>A0AA96LBL8_9BACL</name>
<organism evidence="2 3">
    <name type="scientific">Paenibacillus aurantius</name>
    <dbReference type="NCBI Taxonomy" id="2918900"/>
    <lineage>
        <taxon>Bacteria</taxon>
        <taxon>Bacillati</taxon>
        <taxon>Bacillota</taxon>
        <taxon>Bacilli</taxon>
        <taxon>Bacillales</taxon>
        <taxon>Paenibacillaceae</taxon>
        <taxon>Paenibacillus</taxon>
    </lineage>
</organism>
<evidence type="ECO:0000313" key="3">
    <source>
        <dbReference type="Proteomes" id="UP001305702"/>
    </source>
</evidence>
<dbReference type="EMBL" id="CP130318">
    <property type="protein sequence ID" value="WNQ10245.1"/>
    <property type="molecule type" value="Genomic_DNA"/>
</dbReference>
<dbReference type="KEGG" id="paun:MJA45_21865"/>
<proteinExistence type="predicted"/>
<dbReference type="AlphaFoldDB" id="A0AA96LBL8"/>